<dbReference type="OrthoDB" id="6255506at2759"/>
<dbReference type="Proteomes" id="UP000838412">
    <property type="component" value="Chromosome 7"/>
</dbReference>
<dbReference type="InterPro" id="IPR013883">
    <property type="entry name" value="TF_Iwr1_dom"/>
</dbReference>
<keyword evidence="13" id="KW-1185">Reference proteome</keyword>
<feature type="compositionally biased region" description="Acidic residues" evidence="10">
    <location>
        <begin position="248"/>
        <end position="264"/>
    </location>
</feature>
<gene>
    <name evidence="12" type="primary">SLC7A6OS</name>
    <name evidence="12" type="ORF">BLAG_LOCUS22856</name>
</gene>
<feature type="domain" description="Transcription factor Iwr1" evidence="11">
    <location>
        <begin position="213"/>
        <end position="275"/>
    </location>
</feature>
<evidence type="ECO:0000313" key="13">
    <source>
        <dbReference type="Proteomes" id="UP000838412"/>
    </source>
</evidence>
<proteinExistence type="inferred from homology"/>
<dbReference type="PANTHER" id="PTHR31196">
    <property type="entry name" value="RNA POLYMERASE II NUCLEAR LOCALIZATION PROTEIN SLC7A6OS-RELATED"/>
    <property type="match status" value="1"/>
</dbReference>
<feature type="region of interest" description="Disordered" evidence="10">
    <location>
        <begin position="248"/>
        <end position="286"/>
    </location>
</feature>
<evidence type="ECO:0000256" key="1">
    <source>
        <dbReference type="ARBA" id="ARBA00003202"/>
    </source>
</evidence>
<dbReference type="GO" id="GO:0015031">
    <property type="term" value="P:protein transport"/>
    <property type="evidence" value="ECO:0007669"/>
    <property type="project" value="UniProtKB-KW"/>
</dbReference>
<feature type="region of interest" description="Disordered" evidence="10">
    <location>
        <begin position="162"/>
        <end position="183"/>
    </location>
</feature>
<dbReference type="PANTHER" id="PTHR31196:SF2">
    <property type="entry name" value="RNA POLYMERASE II NUCLEAR LOCALIZATION PROTEIN SLC7A6OS-RELATED"/>
    <property type="match status" value="1"/>
</dbReference>
<evidence type="ECO:0000313" key="12">
    <source>
        <dbReference type="EMBL" id="CAH1270633.1"/>
    </source>
</evidence>
<dbReference type="Pfam" id="PF08574">
    <property type="entry name" value="Iwr1"/>
    <property type="match status" value="1"/>
</dbReference>
<evidence type="ECO:0000256" key="5">
    <source>
        <dbReference type="ARBA" id="ARBA00017036"/>
    </source>
</evidence>
<organism evidence="12 13">
    <name type="scientific">Branchiostoma lanceolatum</name>
    <name type="common">Common lancelet</name>
    <name type="synonym">Amphioxus lanceolatum</name>
    <dbReference type="NCBI Taxonomy" id="7740"/>
    <lineage>
        <taxon>Eukaryota</taxon>
        <taxon>Metazoa</taxon>
        <taxon>Chordata</taxon>
        <taxon>Cephalochordata</taxon>
        <taxon>Leptocardii</taxon>
        <taxon>Amphioxiformes</taxon>
        <taxon>Branchiostomatidae</taxon>
        <taxon>Branchiostoma</taxon>
    </lineage>
</organism>
<dbReference type="GO" id="GO:0005737">
    <property type="term" value="C:cytoplasm"/>
    <property type="evidence" value="ECO:0007669"/>
    <property type="project" value="UniProtKB-SubCell"/>
</dbReference>
<dbReference type="GO" id="GO:0032502">
    <property type="term" value="P:developmental process"/>
    <property type="evidence" value="ECO:0007669"/>
    <property type="project" value="TreeGrafter"/>
</dbReference>
<evidence type="ECO:0000256" key="3">
    <source>
        <dbReference type="ARBA" id="ARBA00004496"/>
    </source>
</evidence>
<evidence type="ECO:0000259" key="11">
    <source>
        <dbReference type="Pfam" id="PF08574"/>
    </source>
</evidence>
<evidence type="ECO:0000256" key="2">
    <source>
        <dbReference type="ARBA" id="ARBA00004123"/>
    </source>
</evidence>
<dbReference type="EMBL" id="OV696692">
    <property type="protein sequence ID" value="CAH1270633.1"/>
    <property type="molecule type" value="Genomic_DNA"/>
</dbReference>
<dbReference type="GO" id="GO:0005634">
    <property type="term" value="C:nucleus"/>
    <property type="evidence" value="ECO:0007669"/>
    <property type="project" value="UniProtKB-SubCell"/>
</dbReference>
<comment type="subcellular location">
    <subcellularLocation>
        <location evidence="3">Cytoplasm</location>
    </subcellularLocation>
    <subcellularLocation>
        <location evidence="2">Nucleus</location>
    </subcellularLocation>
</comment>
<evidence type="ECO:0000256" key="6">
    <source>
        <dbReference type="ARBA" id="ARBA00022448"/>
    </source>
</evidence>
<comment type="similarity">
    <text evidence="4">Belongs to the IWR1/SLC7A6OS family.</text>
</comment>
<feature type="compositionally biased region" description="Basic and acidic residues" evidence="10">
    <location>
        <begin position="266"/>
        <end position="286"/>
    </location>
</feature>
<dbReference type="AlphaFoldDB" id="A0A8K0ADA3"/>
<evidence type="ECO:0000256" key="4">
    <source>
        <dbReference type="ARBA" id="ARBA00010218"/>
    </source>
</evidence>
<evidence type="ECO:0000256" key="7">
    <source>
        <dbReference type="ARBA" id="ARBA00022490"/>
    </source>
</evidence>
<evidence type="ECO:0000256" key="9">
    <source>
        <dbReference type="ARBA" id="ARBA00023242"/>
    </source>
</evidence>
<evidence type="ECO:0000256" key="8">
    <source>
        <dbReference type="ARBA" id="ARBA00022927"/>
    </source>
</evidence>
<keyword evidence="8" id="KW-0653">Protein transport</keyword>
<accession>A0A8K0ADA3</accession>
<feature type="region of interest" description="Disordered" evidence="10">
    <location>
        <begin position="120"/>
        <end position="145"/>
    </location>
</feature>
<keyword evidence="9" id="KW-0539">Nucleus</keyword>
<name>A0A8K0ADA3_BRALA</name>
<keyword evidence="7" id="KW-0963">Cytoplasm</keyword>
<feature type="compositionally biased region" description="Gly residues" evidence="10">
    <location>
        <begin position="133"/>
        <end position="145"/>
    </location>
</feature>
<keyword evidence="6" id="KW-0813">Transport</keyword>
<feature type="region of interest" description="Disordered" evidence="10">
    <location>
        <begin position="61"/>
        <end position="91"/>
    </location>
</feature>
<comment type="function">
    <text evidence="1">Directs RNA polymerase II nuclear import.</text>
</comment>
<sequence length="358" mass="39681">MAAAVVRVKRCQNDDPVEALLVSCKRLKGADGQAAATVTAEDIKEVFKFVGTVAKQGDNLPKHIKDNITKTRPHAKKQAKPLPSKRHEQNRDAFRVAQRAGRYKVVASHRDIDVVLEREEKEGAAKNGPKVAEGGGKNGPKVVGGGEVEAGQLFGVFDAVEGASKEDEERKKKRAERKMQELSDPDAITCNSVRMIRELTLSDGPAAPQQSPQFVYDIYYSDSLDPTHLQHIVEVTDCHQMELVHEDADDEGGDMYDDEDDSNDESNWRNDYPDENEESNRDIDYYDPDYEWKDTFGDLSSDDDDYLGPRRMPGSVKGAESAAMARFKAHPLADLDDGFCYTVQDGGSDSDKGGDFTF</sequence>
<evidence type="ECO:0000256" key="10">
    <source>
        <dbReference type="SAM" id="MobiDB-lite"/>
    </source>
</evidence>
<dbReference type="InterPro" id="IPR040218">
    <property type="entry name" value="SLC7A6OS"/>
</dbReference>
<protein>
    <recommendedName>
        <fullName evidence="5">Probable RNA polymerase II nuclear localization protein SLC7A6OS</fullName>
    </recommendedName>
</protein>
<reference evidence="12" key="1">
    <citation type="submission" date="2022-01" db="EMBL/GenBank/DDBJ databases">
        <authorList>
            <person name="Braso-Vives M."/>
        </authorList>
    </citation>
    <scope>NUCLEOTIDE SEQUENCE</scope>
</reference>